<evidence type="ECO:0000256" key="4">
    <source>
        <dbReference type="ARBA" id="ARBA00022786"/>
    </source>
</evidence>
<dbReference type="InterPro" id="IPR016901">
    <property type="entry name" value="APC10/Doc1"/>
</dbReference>
<dbReference type="GO" id="GO:0070979">
    <property type="term" value="P:protein K11-linked ubiquitination"/>
    <property type="evidence" value="ECO:0007669"/>
    <property type="project" value="TreeGrafter"/>
</dbReference>
<dbReference type="VEuPathDB" id="MicrosporidiaDB:NEDG_00387"/>
<evidence type="ECO:0000313" key="7">
    <source>
        <dbReference type="EMBL" id="OAG31912.1"/>
    </source>
</evidence>
<dbReference type="InterPro" id="IPR004939">
    <property type="entry name" value="APC_su10/DOC_dom"/>
</dbReference>
<evidence type="ECO:0000256" key="5">
    <source>
        <dbReference type="ARBA" id="ARBA00023306"/>
    </source>
</evidence>
<dbReference type="Proteomes" id="UP000185944">
    <property type="component" value="Unassembled WGS sequence"/>
</dbReference>
<dbReference type="GO" id="GO:0005680">
    <property type="term" value="C:anaphase-promoting complex"/>
    <property type="evidence" value="ECO:0007669"/>
    <property type="project" value="InterPro"/>
</dbReference>
<accession>A0A177ELD7</accession>
<dbReference type="GO" id="GO:0031145">
    <property type="term" value="P:anaphase-promoting complex-dependent catabolic process"/>
    <property type="evidence" value="ECO:0007669"/>
    <property type="project" value="InterPro"/>
</dbReference>
<evidence type="ECO:0000256" key="3">
    <source>
        <dbReference type="ARBA" id="ARBA00022776"/>
    </source>
</evidence>
<dbReference type="Gene3D" id="2.60.120.260">
    <property type="entry name" value="Galactose-binding domain-like"/>
    <property type="match status" value="1"/>
</dbReference>
<comment type="caution">
    <text evidence="7">The sequence shown here is derived from an EMBL/GenBank/DDBJ whole genome shotgun (WGS) entry which is preliminary data.</text>
</comment>
<name>A0A177ELD7_9MICR</name>
<dbReference type="SMART" id="SM01337">
    <property type="entry name" value="APC10"/>
    <property type="match status" value="1"/>
</dbReference>
<keyword evidence="8" id="KW-1185">Reference proteome</keyword>
<evidence type="ECO:0000313" key="8">
    <source>
        <dbReference type="Proteomes" id="UP000185944"/>
    </source>
</evidence>
<protein>
    <submittedName>
        <fullName evidence="7">Anaphase-promoting complex subunit 1</fullName>
    </submittedName>
</protein>
<evidence type="ECO:0000259" key="6">
    <source>
        <dbReference type="PROSITE" id="PS51284"/>
    </source>
</evidence>
<feature type="domain" description="DOC" evidence="6">
    <location>
        <begin position="1"/>
        <end position="128"/>
    </location>
</feature>
<keyword evidence="4" id="KW-0833">Ubl conjugation pathway</keyword>
<dbReference type="PROSITE" id="PS51284">
    <property type="entry name" value="DOC"/>
    <property type="match status" value="1"/>
</dbReference>
<comment type="similarity">
    <text evidence="1">Belongs to the APC10 family.</text>
</comment>
<sequence length="128" mass="14651">MEARVSTFKLGHGPNELFSDSAEKYWHTDGNLPHHIELEFSEIRHLQEIHLTLGHIQDKSYIPKEIDIRCGKTRDTITSIKKVTISDKTSSAIIPVDRDCCHLQMVILSNHQEGKDSRIRGMSLVFLD</sequence>
<dbReference type="GeneID" id="93646737"/>
<dbReference type="PANTHER" id="PTHR12936:SF0">
    <property type="entry name" value="ANAPHASE-PROMOTING COMPLEX SUBUNIT 10"/>
    <property type="match status" value="1"/>
</dbReference>
<dbReference type="PANTHER" id="PTHR12936">
    <property type="entry name" value="ANAPHASE-PROMOTING COMPLEX 10"/>
    <property type="match status" value="1"/>
</dbReference>
<dbReference type="AlphaFoldDB" id="A0A177ELD7"/>
<organism evidence="7 8">
    <name type="scientific">Nematocida displodere</name>
    <dbReference type="NCBI Taxonomy" id="1805483"/>
    <lineage>
        <taxon>Eukaryota</taxon>
        <taxon>Fungi</taxon>
        <taxon>Fungi incertae sedis</taxon>
        <taxon>Microsporidia</taxon>
        <taxon>Nematocida</taxon>
    </lineage>
</organism>
<keyword evidence="2" id="KW-0132">Cell division</keyword>
<reference evidence="7 8" key="1">
    <citation type="submission" date="2016-02" db="EMBL/GenBank/DDBJ databases">
        <title>Discovery of a natural microsporidian pathogen with a broad tissue tropism in Caenorhabditis elegans.</title>
        <authorList>
            <person name="Luallen R.J."/>
            <person name="Reinke A.W."/>
            <person name="Tong L."/>
            <person name="Botts M.R."/>
            <person name="Felix M.-A."/>
            <person name="Troemel E.R."/>
        </authorList>
    </citation>
    <scope>NUCLEOTIDE SEQUENCE [LARGE SCALE GENOMIC DNA]</scope>
    <source>
        <strain evidence="7 8">JUm2807</strain>
    </source>
</reference>
<dbReference type="InterPro" id="IPR008979">
    <property type="entry name" value="Galactose-bd-like_sf"/>
</dbReference>
<dbReference type="OrthoDB" id="24948at2759"/>
<gene>
    <name evidence="7" type="ORF">NEDG_00387</name>
</gene>
<evidence type="ECO:0000256" key="1">
    <source>
        <dbReference type="ARBA" id="ARBA00006762"/>
    </source>
</evidence>
<keyword evidence="3" id="KW-0498">Mitosis</keyword>
<dbReference type="GO" id="GO:0051301">
    <property type="term" value="P:cell division"/>
    <property type="evidence" value="ECO:0007669"/>
    <property type="project" value="UniProtKB-KW"/>
</dbReference>
<proteinExistence type="inferred from homology"/>
<keyword evidence="5" id="KW-0131">Cell cycle</keyword>
<dbReference type="SUPFAM" id="SSF49785">
    <property type="entry name" value="Galactose-binding domain-like"/>
    <property type="match status" value="1"/>
</dbReference>
<evidence type="ECO:0000256" key="2">
    <source>
        <dbReference type="ARBA" id="ARBA00022618"/>
    </source>
</evidence>
<dbReference type="Pfam" id="PF03256">
    <property type="entry name" value="ANAPC10"/>
    <property type="match status" value="1"/>
</dbReference>
<dbReference type="STRING" id="1805483.A0A177ELD7"/>
<dbReference type="RefSeq" id="XP_067545513.1">
    <property type="nucleotide sequence ID" value="XM_067687805.1"/>
</dbReference>
<dbReference type="EMBL" id="LTDL01000014">
    <property type="protein sequence ID" value="OAG31912.1"/>
    <property type="molecule type" value="Genomic_DNA"/>
</dbReference>